<organism evidence="2 3">
    <name type="scientific">Paenibacillus thiaminolyticus</name>
    <name type="common">Bacillus thiaminolyticus</name>
    <dbReference type="NCBI Taxonomy" id="49283"/>
    <lineage>
        <taxon>Bacteria</taxon>
        <taxon>Bacillati</taxon>
        <taxon>Bacillota</taxon>
        <taxon>Bacilli</taxon>
        <taxon>Bacillales</taxon>
        <taxon>Paenibacillaceae</taxon>
        <taxon>Paenibacillus</taxon>
    </lineage>
</organism>
<sequence>MNSKAEEVELTVSRLLRIGVVGAALFIAFGLILLLATGESGYPGASFPTTVAGVAAGVAGFKSYAFISLGLLLLMLTPVFRVAVSILVFLKEGDMVYAGITALVLAILLISFVLGRAGH</sequence>
<dbReference type="RefSeq" id="WP_119796683.1">
    <property type="nucleotide sequence ID" value="NZ_QYZD01000059.1"/>
</dbReference>
<dbReference type="Pfam" id="PF07843">
    <property type="entry name" value="DUF1634"/>
    <property type="match status" value="1"/>
</dbReference>
<feature type="transmembrane region" description="Helical" evidence="1">
    <location>
        <begin position="96"/>
        <end position="115"/>
    </location>
</feature>
<dbReference type="OrthoDB" id="1682804at2"/>
<gene>
    <name evidence="2" type="ORF">DQX05_28830</name>
</gene>
<accession>A0A3A3GA12</accession>
<feature type="transmembrane region" description="Helical" evidence="1">
    <location>
        <begin position="68"/>
        <end position="90"/>
    </location>
</feature>
<evidence type="ECO:0000256" key="1">
    <source>
        <dbReference type="SAM" id="Phobius"/>
    </source>
</evidence>
<evidence type="ECO:0000313" key="2">
    <source>
        <dbReference type="EMBL" id="RJG16345.1"/>
    </source>
</evidence>
<name>A0A3A3GA12_PANTH</name>
<dbReference type="AlphaFoldDB" id="A0A3A3GA12"/>
<comment type="caution">
    <text evidence="2">The sequence shown here is derived from an EMBL/GenBank/DDBJ whole genome shotgun (WGS) entry which is preliminary data.</text>
</comment>
<keyword evidence="1" id="KW-0812">Transmembrane</keyword>
<feature type="transmembrane region" description="Helical" evidence="1">
    <location>
        <begin position="15"/>
        <end position="36"/>
    </location>
</feature>
<protein>
    <submittedName>
        <fullName evidence="2">DUF1634 domain-containing protein</fullName>
    </submittedName>
</protein>
<proteinExistence type="predicted"/>
<keyword evidence="1" id="KW-0472">Membrane</keyword>
<dbReference type="EMBL" id="QYZD01000059">
    <property type="protein sequence ID" value="RJG16345.1"/>
    <property type="molecule type" value="Genomic_DNA"/>
</dbReference>
<evidence type="ECO:0000313" key="3">
    <source>
        <dbReference type="Proteomes" id="UP000266177"/>
    </source>
</evidence>
<dbReference type="InterPro" id="IPR012861">
    <property type="entry name" value="DUF1634"/>
</dbReference>
<keyword evidence="1" id="KW-1133">Transmembrane helix</keyword>
<reference evidence="2 3" key="1">
    <citation type="submission" date="2018-09" db="EMBL/GenBank/DDBJ databases">
        <title>Paenibacillus SK2017-BO5.</title>
        <authorList>
            <person name="Piskunova J.V."/>
            <person name="Dubiley S.A."/>
            <person name="Severinov K.V."/>
        </authorList>
    </citation>
    <scope>NUCLEOTIDE SEQUENCE [LARGE SCALE GENOMIC DNA]</scope>
    <source>
        <strain evidence="2 3">BO5</strain>
    </source>
</reference>
<dbReference type="Proteomes" id="UP000266177">
    <property type="component" value="Unassembled WGS sequence"/>
</dbReference>